<dbReference type="InterPro" id="IPR015899">
    <property type="entry name" value="UDP-GalPyranose_mutase_C"/>
</dbReference>
<dbReference type="PANTHER" id="PTHR21197">
    <property type="entry name" value="UDP-GALACTOPYRANOSE MUTASE"/>
    <property type="match status" value="1"/>
</dbReference>
<feature type="domain" description="UDP-galactopyranose mutase C-terminal" evidence="1">
    <location>
        <begin position="10"/>
        <end position="214"/>
    </location>
</feature>
<dbReference type="AlphaFoldDB" id="A0A6J6IWU6"/>
<evidence type="ECO:0000259" key="1">
    <source>
        <dbReference type="Pfam" id="PF03275"/>
    </source>
</evidence>
<reference evidence="2" key="1">
    <citation type="submission" date="2020-05" db="EMBL/GenBank/DDBJ databases">
        <authorList>
            <person name="Chiriac C."/>
            <person name="Salcher M."/>
            <person name="Ghai R."/>
            <person name="Kavagutti S V."/>
        </authorList>
    </citation>
    <scope>NUCLEOTIDE SEQUENCE</scope>
</reference>
<sequence length="238" mass="26956">MMGRSLYDLFVRDYTAKQWGMPATELSSSFAPKRVELRRDGNRRLFRDTWEFFPAGGANSIIERVIDSASVTFGSELDLTAVTQLQKDYDAIVVTTALDEFVGAAEPLAWRGVKLESVHHPDVPVDGFVSPAYVINWPDRRYDFTRTIETKHASGQQIRGSVVSHEYPGSPARHYPVHTVAARDDRRNREFKDQVQEALDRPVYFCGRLANYTYINQDQAIEQAFACAESVLAAFGER</sequence>
<accession>A0A6J6IWU6</accession>
<dbReference type="Pfam" id="PF03275">
    <property type="entry name" value="GLF"/>
    <property type="match status" value="1"/>
</dbReference>
<name>A0A6J6IWU6_9ZZZZ</name>
<dbReference type="GO" id="GO:0008767">
    <property type="term" value="F:UDP-galactopyranose mutase activity"/>
    <property type="evidence" value="ECO:0007669"/>
    <property type="project" value="InterPro"/>
</dbReference>
<dbReference type="SUPFAM" id="SSF51971">
    <property type="entry name" value="Nucleotide-binding domain"/>
    <property type="match status" value="1"/>
</dbReference>
<protein>
    <submittedName>
        <fullName evidence="2">Unannotated protein</fullName>
    </submittedName>
</protein>
<dbReference type="SUPFAM" id="SSF54373">
    <property type="entry name" value="FAD-linked reductases, C-terminal domain"/>
    <property type="match status" value="1"/>
</dbReference>
<dbReference type="GO" id="GO:0005829">
    <property type="term" value="C:cytosol"/>
    <property type="evidence" value="ECO:0007669"/>
    <property type="project" value="TreeGrafter"/>
</dbReference>
<dbReference type="PANTHER" id="PTHR21197:SF0">
    <property type="entry name" value="UDP-GALACTOPYRANOSE MUTASE"/>
    <property type="match status" value="1"/>
</dbReference>
<proteinExistence type="predicted"/>
<dbReference type="EMBL" id="CAEZUP010000186">
    <property type="protein sequence ID" value="CAB4628925.1"/>
    <property type="molecule type" value="Genomic_DNA"/>
</dbReference>
<dbReference type="Gene3D" id="3.40.50.720">
    <property type="entry name" value="NAD(P)-binding Rossmann-like Domain"/>
    <property type="match status" value="2"/>
</dbReference>
<evidence type="ECO:0000313" key="2">
    <source>
        <dbReference type="EMBL" id="CAB4628925.1"/>
    </source>
</evidence>
<dbReference type="GO" id="GO:0050660">
    <property type="term" value="F:flavin adenine dinucleotide binding"/>
    <property type="evidence" value="ECO:0007669"/>
    <property type="project" value="TreeGrafter"/>
</dbReference>
<gene>
    <name evidence="2" type="ORF">UFOPK1835_02295</name>
</gene>
<organism evidence="2">
    <name type="scientific">freshwater metagenome</name>
    <dbReference type="NCBI Taxonomy" id="449393"/>
    <lineage>
        <taxon>unclassified sequences</taxon>
        <taxon>metagenomes</taxon>
        <taxon>ecological metagenomes</taxon>
    </lineage>
</organism>